<dbReference type="EMBL" id="JAEVFJ010000002">
    <property type="protein sequence ID" value="KAH8106807.1"/>
    <property type="molecule type" value="Genomic_DNA"/>
</dbReference>
<evidence type="ECO:0000256" key="1">
    <source>
        <dbReference type="SAM" id="MobiDB-lite"/>
    </source>
</evidence>
<gene>
    <name evidence="3" type="ORF">BXZ70DRAFT_251039</name>
</gene>
<comment type="caution">
    <text evidence="3">The sequence shown here is derived from an EMBL/GenBank/DDBJ whole genome shotgun (WGS) entry which is preliminary data.</text>
</comment>
<dbReference type="Proteomes" id="UP000813824">
    <property type="component" value="Unassembled WGS sequence"/>
</dbReference>
<feature type="compositionally biased region" description="Acidic residues" evidence="1">
    <location>
        <begin position="443"/>
        <end position="453"/>
    </location>
</feature>
<keyword evidence="2" id="KW-0812">Transmembrane</keyword>
<dbReference type="OrthoDB" id="3253553at2759"/>
<keyword evidence="4" id="KW-1185">Reference proteome</keyword>
<dbReference type="AlphaFoldDB" id="A0A8K0UWS7"/>
<proteinExistence type="predicted"/>
<evidence type="ECO:0000313" key="3">
    <source>
        <dbReference type="EMBL" id="KAH8106807.1"/>
    </source>
</evidence>
<protein>
    <submittedName>
        <fullName evidence="3">Uncharacterized protein</fullName>
    </submittedName>
</protein>
<feature type="transmembrane region" description="Helical" evidence="2">
    <location>
        <begin position="534"/>
        <end position="555"/>
    </location>
</feature>
<feature type="transmembrane region" description="Helical" evidence="2">
    <location>
        <begin position="498"/>
        <end position="519"/>
    </location>
</feature>
<organism evidence="3 4">
    <name type="scientific">Cristinia sonorae</name>
    <dbReference type="NCBI Taxonomy" id="1940300"/>
    <lineage>
        <taxon>Eukaryota</taxon>
        <taxon>Fungi</taxon>
        <taxon>Dikarya</taxon>
        <taxon>Basidiomycota</taxon>
        <taxon>Agaricomycotina</taxon>
        <taxon>Agaricomycetes</taxon>
        <taxon>Agaricomycetidae</taxon>
        <taxon>Agaricales</taxon>
        <taxon>Pleurotineae</taxon>
        <taxon>Stephanosporaceae</taxon>
        <taxon>Cristinia</taxon>
    </lineage>
</organism>
<feature type="compositionally biased region" description="Polar residues" evidence="1">
    <location>
        <begin position="157"/>
        <end position="171"/>
    </location>
</feature>
<feature type="region of interest" description="Disordered" evidence="1">
    <location>
        <begin position="388"/>
        <end position="473"/>
    </location>
</feature>
<sequence>MYPSHLDTPPPASNLRRPWSPDPYDPLPSTSSQMLSNQPRNQRREPSEVSVEALDLADYARTLAMRSAEHNDTSYPYSIPAYRAFNDYPPSPPSPVSFRPLARASQDTLSPPSLASASTSRSRTGASSQSHAPLNRHRPFSLPPSSYPQFPADLHSRASQTSRGHTHTSGQGPPASEIDISQFPAFTRGWYAKEPQASKDAPQDPFTPSGPNVFDPSFPSDTFRSDLSAPRLGYYSPPPSYPSNPSRSSRDYLPWSGDPPESDAPLDAGIKEERMRMLEREFGGKGKGKANEEEGETMVGSVDRKGQLITQGPRKRAATRWLQVLLALLAGGASIYAGVAIKPNPPAPPAGKPPLYILYAFSVISFLFTSYFFLIRPCCGGRRVKETSPYTQGPGGMMVLPVQSFPGGKKKNHKKKGGPPGGDVQVNLIVDPGMFGQSRRDRDEEDDEDEGEYDTIPGSYTSSSSGRARRKGAPKRRSVFDGLALEAQWKEARKWLKWGMVADILSMVVWGGVFVFIMLGKRCPAGKFDGWCDAYNLSTACACLLAFAFAFSVFFDIKDLHTSQSSPRTRT</sequence>
<evidence type="ECO:0000313" key="4">
    <source>
        <dbReference type="Proteomes" id="UP000813824"/>
    </source>
</evidence>
<feature type="compositionally biased region" description="Basic residues" evidence="1">
    <location>
        <begin position="408"/>
        <end position="417"/>
    </location>
</feature>
<evidence type="ECO:0000256" key="2">
    <source>
        <dbReference type="SAM" id="Phobius"/>
    </source>
</evidence>
<feature type="transmembrane region" description="Helical" evidence="2">
    <location>
        <begin position="321"/>
        <end position="341"/>
    </location>
</feature>
<feature type="region of interest" description="Disordered" evidence="1">
    <location>
        <begin position="1"/>
        <end position="52"/>
    </location>
</feature>
<reference evidence="3" key="1">
    <citation type="journal article" date="2021" name="New Phytol.">
        <title>Evolutionary innovations through gain and loss of genes in the ectomycorrhizal Boletales.</title>
        <authorList>
            <person name="Wu G."/>
            <person name="Miyauchi S."/>
            <person name="Morin E."/>
            <person name="Kuo A."/>
            <person name="Drula E."/>
            <person name="Varga T."/>
            <person name="Kohler A."/>
            <person name="Feng B."/>
            <person name="Cao Y."/>
            <person name="Lipzen A."/>
            <person name="Daum C."/>
            <person name="Hundley H."/>
            <person name="Pangilinan J."/>
            <person name="Johnson J."/>
            <person name="Barry K."/>
            <person name="LaButti K."/>
            <person name="Ng V."/>
            <person name="Ahrendt S."/>
            <person name="Min B."/>
            <person name="Choi I.G."/>
            <person name="Park H."/>
            <person name="Plett J.M."/>
            <person name="Magnuson J."/>
            <person name="Spatafora J.W."/>
            <person name="Nagy L.G."/>
            <person name="Henrissat B."/>
            <person name="Grigoriev I.V."/>
            <person name="Yang Z.L."/>
            <person name="Xu J."/>
            <person name="Martin F.M."/>
        </authorList>
    </citation>
    <scope>NUCLEOTIDE SEQUENCE</scope>
    <source>
        <strain evidence="3">KKN 215</strain>
    </source>
</reference>
<feature type="transmembrane region" description="Helical" evidence="2">
    <location>
        <begin position="356"/>
        <end position="375"/>
    </location>
</feature>
<feature type="region of interest" description="Disordered" evidence="1">
    <location>
        <begin position="195"/>
        <end position="266"/>
    </location>
</feature>
<name>A0A8K0UWS7_9AGAR</name>
<feature type="compositionally biased region" description="Polar residues" evidence="1">
    <location>
        <begin position="28"/>
        <end position="40"/>
    </location>
</feature>
<feature type="region of interest" description="Disordered" evidence="1">
    <location>
        <begin position="86"/>
        <end position="178"/>
    </location>
</feature>
<keyword evidence="2" id="KW-0472">Membrane</keyword>
<keyword evidence="2" id="KW-1133">Transmembrane helix</keyword>
<feature type="compositionally biased region" description="Low complexity" evidence="1">
    <location>
        <begin position="108"/>
        <end position="130"/>
    </location>
</feature>
<accession>A0A8K0UWS7</accession>